<dbReference type="Proteomes" id="UP000422764">
    <property type="component" value="Chromosome"/>
</dbReference>
<dbReference type="InterPro" id="IPR000843">
    <property type="entry name" value="HTH_LacI"/>
</dbReference>
<evidence type="ECO:0000256" key="3">
    <source>
        <dbReference type="ARBA" id="ARBA00023163"/>
    </source>
</evidence>
<dbReference type="PROSITE" id="PS00356">
    <property type="entry name" value="HTH_LACI_1"/>
    <property type="match status" value="1"/>
</dbReference>
<dbReference type="CDD" id="cd06267">
    <property type="entry name" value="PBP1_LacI_sugar_binding-like"/>
    <property type="match status" value="1"/>
</dbReference>
<protein>
    <submittedName>
        <fullName evidence="5">Substrate-binding domain-containing protein</fullName>
    </submittedName>
</protein>
<dbReference type="Gene3D" id="1.10.260.40">
    <property type="entry name" value="lambda repressor-like DNA-binding domains"/>
    <property type="match status" value="1"/>
</dbReference>
<dbReference type="InterPro" id="IPR028082">
    <property type="entry name" value="Peripla_BP_I"/>
</dbReference>
<evidence type="ECO:0000313" key="6">
    <source>
        <dbReference type="Proteomes" id="UP000422764"/>
    </source>
</evidence>
<evidence type="ECO:0000256" key="2">
    <source>
        <dbReference type="ARBA" id="ARBA00023125"/>
    </source>
</evidence>
<feature type="domain" description="HTH lacI-type" evidence="4">
    <location>
        <begin position="4"/>
        <end position="59"/>
    </location>
</feature>
<dbReference type="AlphaFoldDB" id="A0A6I6FCQ9"/>
<dbReference type="InterPro" id="IPR046335">
    <property type="entry name" value="LacI/GalR-like_sensor"/>
</dbReference>
<name>A0A6I6FCQ9_9CLOT</name>
<keyword evidence="6" id="KW-1185">Reference proteome</keyword>
<dbReference type="Pfam" id="PF13377">
    <property type="entry name" value="Peripla_BP_3"/>
    <property type="match status" value="1"/>
</dbReference>
<dbReference type="SUPFAM" id="SSF53822">
    <property type="entry name" value="Periplasmic binding protein-like I"/>
    <property type="match status" value="1"/>
</dbReference>
<dbReference type="SUPFAM" id="SSF47413">
    <property type="entry name" value="lambda repressor-like DNA-binding domains"/>
    <property type="match status" value="1"/>
</dbReference>
<dbReference type="Pfam" id="PF00356">
    <property type="entry name" value="LacI"/>
    <property type="match status" value="1"/>
</dbReference>
<keyword evidence="1" id="KW-0805">Transcription regulation</keyword>
<keyword evidence="2" id="KW-0238">DNA-binding</keyword>
<dbReference type="GO" id="GO:0000976">
    <property type="term" value="F:transcription cis-regulatory region binding"/>
    <property type="evidence" value="ECO:0007669"/>
    <property type="project" value="TreeGrafter"/>
</dbReference>
<dbReference type="InterPro" id="IPR010982">
    <property type="entry name" value="Lambda_DNA-bd_dom_sf"/>
</dbReference>
<dbReference type="PRINTS" id="PR00036">
    <property type="entry name" value="HTHLACI"/>
</dbReference>
<proteinExistence type="predicted"/>
<reference evidence="5 6" key="1">
    <citation type="submission" date="2019-12" db="EMBL/GenBank/DDBJ databases">
        <title>Genome sequenceing of Clostridium bovifaecis.</title>
        <authorList>
            <person name="Yao Y."/>
        </authorList>
    </citation>
    <scope>NUCLEOTIDE SEQUENCE [LARGE SCALE GENOMIC DNA]</scope>
    <source>
        <strain evidence="5 6">BXX</strain>
    </source>
</reference>
<dbReference type="PROSITE" id="PS50932">
    <property type="entry name" value="HTH_LACI_2"/>
    <property type="match status" value="1"/>
</dbReference>
<gene>
    <name evidence="5" type="ORF">GOM49_11490</name>
</gene>
<evidence type="ECO:0000259" key="4">
    <source>
        <dbReference type="PROSITE" id="PS50932"/>
    </source>
</evidence>
<dbReference type="Gene3D" id="3.40.50.2300">
    <property type="match status" value="2"/>
</dbReference>
<keyword evidence="3" id="KW-0804">Transcription</keyword>
<dbReference type="CDD" id="cd01392">
    <property type="entry name" value="HTH_LacI"/>
    <property type="match status" value="1"/>
</dbReference>
<evidence type="ECO:0000256" key="1">
    <source>
        <dbReference type="ARBA" id="ARBA00023015"/>
    </source>
</evidence>
<dbReference type="PANTHER" id="PTHR30146:SF109">
    <property type="entry name" value="HTH-TYPE TRANSCRIPTIONAL REGULATOR GALS"/>
    <property type="match status" value="1"/>
</dbReference>
<dbReference type="SMART" id="SM00354">
    <property type="entry name" value="HTH_LACI"/>
    <property type="match status" value="1"/>
</dbReference>
<evidence type="ECO:0000313" key="5">
    <source>
        <dbReference type="EMBL" id="QGU95625.1"/>
    </source>
</evidence>
<dbReference type="GO" id="GO:0003700">
    <property type="term" value="F:DNA-binding transcription factor activity"/>
    <property type="evidence" value="ECO:0007669"/>
    <property type="project" value="TreeGrafter"/>
</dbReference>
<dbReference type="EMBL" id="CP046522">
    <property type="protein sequence ID" value="QGU95625.1"/>
    <property type="molecule type" value="Genomic_DNA"/>
</dbReference>
<accession>A0A6I6FCQ9</accession>
<dbReference type="PANTHER" id="PTHR30146">
    <property type="entry name" value="LACI-RELATED TRANSCRIPTIONAL REPRESSOR"/>
    <property type="match status" value="1"/>
</dbReference>
<organism evidence="5 6">
    <name type="scientific">Clostridium bovifaecis</name>
    <dbReference type="NCBI Taxonomy" id="2184719"/>
    <lineage>
        <taxon>Bacteria</taxon>
        <taxon>Bacillati</taxon>
        <taxon>Bacillota</taxon>
        <taxon>Clostridia</taxon>
        <taxon>Eubacteriales</taxon>
        <taxon>Clostridiaceae</taxon>
        <taxon>Clostridium</taxon>
    </lineage>
</organism>
<sequence length="331" mass="36890">MKKVTMKDIAIKAGVSKATVSMVLNKKDGSISAETKNKILKIAEELNYIPNGVARSLSTNKSETIGIILPDIINPFFSEIARAIEDTASKLNYNVIFCNTDSDVYKEINYTKLLISKLVDGVIFITGGKSNHPLEILQSNNVPFVLVDRDVEDQDNYCGVYCLNKEGVIQGLEYLISKGRKNIAFVTGNKGLKVSKQRIEGYKDVMSKYDMFKENLIFESDFTIEGGMEITEKIISENKEIDSIFYSNDIMALGGLKVLLRRGFKVPGEISVIGFDNINISNFTEPELTTIAQPIYEMGKQSCETLIDIIDGNAVNNKIYFKPELIIRGTT</sequence>